<feature type="transmembrane region" description="Helical" evidence="8">
    <location>
        <begin position="134"/>
        <end position="157"/>
    </location>
</feature>
<evidence type="ECO:0000313" key="11">
    <source>
        <dbReference type="EMBL" id="MBD2842475.1"/>
    </source>
</evidence>
<dbReference type="Gene3D" id="1.10.287.1260">
    <property type="match status" value="1"/>
</dbReference>
<dbReference type="InterPro" id="IPR011066">
    <property type="entry name" value="MscS_channel_C_sf"/>
</dbReference>
<evidence type="ECO:0000313" key="12">
    <source>
        <dbReference type="Proteomes" id="UP000635384"/>
    </source>
</evidence>
<dbReference type="SUPFAM" id="SSF50182">
    <property type="entry name" value="Sm-like ribonucleoproteins"/>
    <property type="match status" value="1"/>
</dbReference>
<keyword evidence="5 8" id="KW-1133">Transmembrane helix</keyword>
<evidence type="ECO:0000256" key="5">
    <source>
        <dbReference type="ARBA" id="ARBA00022989"/>
    </source>
</evidence>
<dbReference type="SUPFAM" id="SSF82689">
    <property type="entry name" value="Mechanosensitive channel protein MscS (YggB), C-terminal domain"/>
    <property type="match status" value="1"/>
</dbReference>
<comment type="caution">
    <text evidence="11">The sequence shown here is derived from an EMBL/GenBank/DDBJ whole genome shotgun (WGS) entry which is preliminary data.</text>
</comment>
<comment type="subcellular location">
    <subcellularLocation>
        <location evidence="1">Cell membrane</location>
        <topology evidence="1">Multi-pass membrane protein</topology>
    </subcellularLocation>
</comment>
<feature type="transmembrane region" description="Helical" evidence="8">
    <location>
        <begin position="163"/>
        <end position="192"/>
    </location>
</feature>
<proteinExistence type="inferred from homology"/>
<evidence type="ECO:0000256" key="4">
    <source>
        <dbReference type="ARBA" id="ARBA00022692"/>
    </source>
</evidence>
<dbReference type="InterPro" id="IPR052702">
    <property type="entry name" value="MscS-like_channel"/>
</dbReference>
<organism evidence="11 12">
    <name type="scientific">Erythrobacter rubeus</name>
    <dbReference type="NCBI Taxonomy" id="2760803"/>
    <lineage>
        <taxon>Bacteria</taxon>
        <taxon>Pseudomonadati</taxon>
        <taxon>Pseudomonadota</taxon>
        <taxon>Alphaproteobacteria</taxon>
        <taxon>Sphingomonadales</taxon>
        <taxon>Erythrobacteraceae</taxon>
        <taxon>Erythrobacter/Porphyrobacter group</taxon>
        <taxon>Erythrobacter</taxon>
    </lineage>
</organism>
<feature type="transmembrane region" description="Helical" evidence="8">
    <location>
        <begin position="91"/>
        <end position="113"/>
    </location>
</feature>
<dbReference type="EMBL" id="JACXLC010000001">
    <property type="protein sequence ID" value="MBD2842475.1"/>
    <property type="molecule type" value="Genomic_DNA"/>
</dbReference>
<dbReference type="PANTHER" id="PTHR30347">
    <property type="entry name" value="POTASSIUM CHANNEL RELATED"/>
    <property type="match status" value="1"/>
</dbReference>
<dbReference type="InterPro" id="IPR023408">
    <property type="entry name" value="MscS_beta-dom_sf"/>
</dbReference>
<evidence type="ECO:0000256" key="1">
    <source>
        <dbReference type="ARBA" id="ARBA00004651"/>
    </source>
</evidence>
<dbReference type="PANTHER" id="PTHR30347:SF1">
    <property type="entry name" value="MECHANOSENSITIVE CHANNEL MSCK"/>
    <property type="match status" value="1"/>
</dbReference>
<keyword evidence="6 8" id="KW-0472">Membrane</keyword>
<feature type="domain" description="Mechanosensitive ion channel MscS C-terminal" evidence="10">
    <location>
        <begin position="258"/>
        <end position="342"/>
    </location>
</feature>
<evidence type="ECO:0000256" key="2">
    <source>
        <dbReference type="ARBA" id="ARBA00008017"/>
    </source>
</evidence>
<evidence type="ECO:0000256" key="3">
    <source>
        <dbReference type="ARBA" id="ARBA00022475"/>
    </source>
</evidence>
<accession>A0ABR8KSC1</accession>
<evidence type="ECO:0000259" key="9">
    <source>
        <dbReference type="Pfam" id="PF00924"/>
    </source>
</evidence>
<dbReference type="Gene3D" id="3.30.70.100">
    <property type="match status" value="1"/>
</dbReference>
<sequence>MTTSASLPADVTETVDPTAESGEAGEAAATGETPAAEASPTPEPEPTPEEPVEVIEGSRNLVEDVGERSETAGAFLETLRGWAFEIGNLRISLLDVLLVIGVILLVITVAWMATRFSRGLIRRISKFDETQKVLAEKLSTIAIWALAFLIGIDLIGIDLTALAFFGGAFGLAIGFGLQKTFGNLISGILLLLDKSIKPGDVISVTDQAGNESVGQIRKIGIRAISVITRDQTEHLIPNENLMINQVVNWSYSSRDVRVKAPVGVSYGSDLDLVTKLLYQAVEDTPRVLKRPKPRVNVMGFGDSSVDFDIRFWIQDPEEGIANIRSDVYMRMWQLFKENDIEIPFPQRDLNLRASEQMDRLISALADRETKAS</sequence>
<dbReference type="InterPro" id="IPR049278">
    <property type="entry name" value="MS_channel_C"/>
</dbReference>
<keyword evidence="12" id="KW-1185">Reference proteome</keyword>
<evidence type="ECO:0000256" key="8">
    <source>
        <dbReference type="SAM" id="Phobius"/>
    </source>
</evidence>
<evidence type="ECO:0000256" key="7">
    <source>
        <dbReference type="SAM" id="MobiDB-lite"/>
    </source>
</evidence>
<protein>
    <submittedName>
        <fullName evidence="11">Mechanosensitive ion channel</fullName>
    </submittedName>
</protein>
<dbReference type="Gene3D" id="2.30.30.60">
    <property type="match status" value="1"/>
</dbReference>
<feature type="region of interest" description="Disordered" evidence="7">
    <location>
        <begin position="1"/>
        <end position="53"/>
    </location>
</feature>
<dbReference type="InterPro" id="IPR010920">
    <property type="entry name" value="LSM_dom_sf"/>
</dbReference>
<feature type="domain" description="Mechanosensitive ion channel MscS" evidence="9">
    <location>
        <begin position="180"/>
        <end position="250"/>
    </location>
</feature>
<evidence type="ECO:0000259" key="10">
    <source>
        <dbReference type="Pfam" id="PF21082"/>
    </source>
</evidence>
<feature type="compositionally biased region" description="Low complexity" evidence="7">
    <location>
        <begin position="17"/>
        <end position="40"/>
    </location>
</feature>
<evidence type="ECO:0000256" key="6">
    <source>
        <dbReference type="ARBA" id="ARBA00023136"/>
    </source>
</evidence>
<name>A0ABR8KSC1_9SPHN</name>
<gene>
    <name evidence="11" type="ORF">IB285_09425</name>
</gene>
<dbReference type="SUPFAM" id="SSF82861">
    <property type="entry name" value="Mechanosensitive channel protein MscS (YggB), transmembrane region"/>
    <property type="match status" value="1"/>
</dbReference>
<keyword evidence="3" id="KW-1003">Cell membrane</keyword>
<keyword evidence="4 8" id="KW-0812">Transmembrane</keyword>
<dbReference type="RefSeq" id="WP_190787931.1">
    <property type="nucleotide sequence ID" value="NZ_JACXLC010000001.1"/>
</dbReference>
<comment type="similarity">
    <text evidence="2">Belongs to the MscS (TC 1.A.23) family.</text>
</comment>
<dbReference type="InterPro" id="IPR011014">
    <property type="entry name" value="MscS_channel_TM-2"/>
</dbReference>
<dbReference type="InterPro" id="IPR006685">
    <property type="entry name" value="MscS_channel_2nd"/>
</dbReference>
<dbReference type="Pfam" id="PF00924">
    <property type="entry name" value="MS_channel_2nd"/>
    <property type="match status" value="1"/>
</dbReference>
<dbReference type="Pfam" id="PF21082">
    <property type="entry name" value="MS_channel_3rd"/>
    <property type="match status" value="1"/>
</dbReference>
<dbReference type="Proteomes" id="UP000635384">
    <property type="component" value="Unassembled WGS sequence"/>
</dbReference>
<reference evidence="11 12" key="1">
    <citation type="submission" date="2020-09" db="EMBL/GenBank/DDBJ databases">
        <authorList>
            <person name="Yoon J.-W."/>
        </authorList>
    </citation>
    <scope>NUCLEOTIDE SEQUENCE [LARGE SCALE GENOMIC DNA]</scope>
    <source>
        <strain evidence="11 12">KMU-140</strain>
    </source>
</reference>